<gene>
    <name evidence="2" type="ORF">QUG93_15235</name>
</gene>
<proteinExistence type="predicted"/>
<organism evidence="2 3">
    <name type="scientific">Curtobacterium caseinilyticum</name>
    <dbReference type="NCBI Taxonomy" id="3055137"/>
    <lineage>
        <taxon>Bacteria</taxon>
        <taxon>Bacillati</taxon>
        <taxon>Actinomycetota</taxon>
        <taxon>Actinomycetes</taxon>
        <taxon>Micrococcales</taxon>
        <taxon>Microbacteriaceae</taxon>
        <taxon>Curtobacterium</taxon>
    </lineage>
</organism>
<feature type="transmembrane region" description="Helical" evidence="1">
    <location>
        <begin position="33"/>
        <end position="50"/>
    </location>
</feature>
<keyword evidence="1" id="KW-1133">Transmembrane helix</keyword>
<evidence type="ECO:0000256" key="1">
    <source>
        <dbReference type="SAM" id="Phobius"/>
    </source>
</evidence>
<dbReference type="EMBL" id="JAUCMN010000013">
    <property type="protein sequence ID" value="MDM7893043.1"/>
    <property type="molecule type" value="Genomic_DNA"/>
</dbReference>
<dbReference type="Proteomes" id="UP001236404">
    <property type="component" value="Unassembled WGS sequence"/>
</dbReference>
<keyword evidence="1" id="KW-0472">Membrane</keyword>
<protein>
    <submittedName>
        <fullName evidence="2">Uncharacterized protein</fullName>
    </submittedName>
</protein>
<evidence type="ECO:0000313" key="3">
    <source>
        <dbReference type="Proteomes" id="UP001236404"/>
    </source>
</evidence>
<comment type="caution">
    <text evidence="2">The sequence shown here is derived from an EMBL/GenBank/DDBJ whole genome shotgun (WGS) entry which is preliminary data.</text>
</comment>
<keyword evidence="3" id="KW-1185">Reference proteome</keyword>
<name>A0ABT7TTX5_9MICO</name>
<keyword evidence="1" id="KW-0812">Transmembrane</keyword>
<dbReference type="RefSeq" id="WP_289475338.1">
    <property type="nucleotide sequence ID" value="NZ_JAUCMN010000013.1"/>
</dbReference>
<evidence type="ECO:0000313" key="2">
    <source>
        <dbReference type="EMBL" id="MDM7893043.1"/>
    </source>
</evidence>
<reference evidence="2 3" key="1">
    <citation type="submission" date="2023-06" db="EMBL/GenBank/DDBJ databases">
        <authorList>
            <person name="Feng G."/>
            <person name="Li J."/>
            <person name="Zhu H."/>
        </authorList>
    </citation>
    <scope>NUCLEOTIDE SEQUENCE [LARGE SCALE GENOMIC DNA]</scope>
    <source>
        <strain evidence="2 3">RHCKG28</strain>
    </source>
</reference>
<accession>A0ABT7TTX5</accession>
<sequence length="68" mass="7384">MTTQRVLLAALGGALIVAGFVLMATSDGRLDRLVAVLVLFCGVALVAFSTSRPSRDALARYWHRHDKK</sequence>